<dbReference type="AlphaFoldDB" id="A0A1T4TVG9"/>
<dbReference type="OrthoDB" id="2503268at2"/>
<dbReference type="Proteomes" id="UP000190367">
    <property type="component" value="Unassembled WGS sequence"/>
</dbReference>
<name>A0A1T4TVG9_9BACT</name>
<accession>A0A1T4TVG9</accession>
<dbReference type="EMBL" id="FUWZ01000006">
    <property type="protein sequence ID" value="SKA44452.1"/>
    <property type="molecule type" value="Genomic_DNA"/>
</dbReference>
<organism evidence="1 2">
    <name type="scientific">Chitinophaga eiseniae</name>
    <dbReference type="NCBI Taxonomy" id="634771"/>
    <lineage>
        <taxon>Bacteria</taxon>
        <taxon>Pseudomonadati</taxon>
        <taxon>Bacteroidota</taxon>
        <taxon>Chitinophagia</taxon>
        <taxon>Chitinophagales</taxon>
        <taxon>Chitinophagaceae</taxon>
        <taxon>Chitinophaga</taxon>
    </lineage>
</organism>
<sequence>MDNAIAKGQADQAPLSLASFISYPYQNFQGVPVTQFTAGSPFSVRWDSNGTNFSLYVNGNSQPLYTGNATSTDLPRGLQANTTLILEADNGEDKRYAFLTVIISNPVLTPDTIWHDTGTMTNAGTLDVKGSLYNTTLTFGSEGVLNLGDNSSFQGLTVSQNANISGATSANNLQRPPNSNINDLTITNNLNADGITIAMIGGGHLLRFGSAFDTVEVTAKTDGFAIITINPKDCDTNVWSSCTITYGFQQYTVNGMVLEEDSTADIPQSGYCCIPIRNGDSWSCSGTTSGGDRMPMISVFWVPLGGGSDSYTTSG</sequence>
<proteinExistence type="predicted"/>
<keyword evidence="2" id="KW-1185">Reference proteome</keyword>
<evidence type="ECO:0000313" key="1">
    <source>
        <dbReference type="EMBL" id="SKA44452.1"/>
    </source>
</evidence>
<dbReference type="STRING" id="634771.SAMN04488128_106406"/>
<evidence type="ECO:0000313" key="2">
    <source>
        <dbReference type="Proteomes" id="UP000190367"/>
    </source>
</evidence>
<reference evidence="2" key="1">
    <citation type="submission" date="2017-02" db="EMBL/GenBank/DDBJ databases">
        <authorList>
            <person name="Varghese N."/>
            <person name="Submissions S."/>
        </authorList>
    </citation>
    <scope>NUCLEOTIDE SEQUENCE [LARGE SCALE GENOMIC DNA]</scope>
    <source>
        <strain evidence="2">DSM 22224</strain>
    </source>
</reference>
<gene>
    <name evidence="1" type="ORF">SAMN04488128_106406</name>
</gene>
<protein>
    <submittedName>
        <fullName evidence="1">Uncharacterized protein</fullName>
    </submittedName>
</protein>
<dbReference type="RefSeq" id="WP_078672747.1">
    <property type="nucleotide sequence ID" value="NZ_FUWZ01000006.1"/>
</dbReference>